<gene>
    <name evidence="5" type="ORF">ACFOW1_01055</name>
</gene>
<dbReference type="Proteomes" id="UP001595906">
    <property type="component" value="Unassembled WGS sequence"/>
</dbReference>
<evidence type="ECO:0000259" key="4">
    <source>
        <dbReference type="Pfam" id="PF02797"/>
    </source>
</evidence>
<protein>
    <submittedName>
        <fullName evidence="5">Type III polyketide synthase</fullName>
    </submittedName>
</protein>
<dbReference type="Pfam" id="PF02797">
    <property type="entry name" value="Chal_sti_synt_C"/>
    <property type="match status" value="1"/>
</dbReference>
<dbReference type="PIRSF" id="PIRSF000451">
    <property type="entry name" value="PKS_III"/>
    <property type="match status" value="1"/>
</dbReference>
<dbReference type="Gene3D" id="3.40.47.10">
    <property type="match status" value="2"/>
</dbReference>
<reference evidence="6" key="1">
    <citation type="journal article" date="2019" name="Int. J. Syst. Evol. Microbiol.">
        <title>The Global Catalogue of Microorganisms (GCM) 10K type strain sequencing project: providing services to taxonomists for standard genome sequencing and annotation.</title>
        <authorList>
            <consortium name="The Broad Institute Genomics Platform"/>
            <consortium name="The Broad Institute Genome Sequencing Center for Infectious Disease"/>
            <person name="Wu L."/>
            <person name="Ma J."/>
        </authorList>
    </citation>
    <scope>NUCLEOTIDE SEQUENCE [LARGE SCALE GENOMIC DNA]</scope>
    <source>
        <strain evidence="6">CECT 8010</strain>
    </source>
</reference>
<dbReference type="InterPro" id="IPR011141">
    <property type="entry name" value="Polyketide_synthase_type-III"/>
</dbReference>
<organism evidence="5 6">
    <name type="scientific">Parasediminibacterium paludis</name>
    <dbReference type="NCBI Taxonomy" id="908966"/>
    <lineage>
        <taxon>Bacteria</taxon>
        <taxon>Pseudomonadati</taxon>
        <taxon>Bacteroidota</taxon>
        <taxon>Chitinophagia</taxon>
        <taxon>Chitinophagales</taxon>
        <taxon>Chitinophagaceae</taxon>
        <taxon>Parasediminibacterium</taxon>
    </lineage>
</organism>
<evidence type="ECO:0000256" key="1">
    <source>
        <dbReference type="ARBA" id="ARBA00005531"/>
    </source>
</evidence>
<comment type="similarity">
    <text evidence="1">Belongs to the thiolase-like superfamily. Chalcone/stilbene synthases family.</text>
</comment>
<accession>A0ABV8PTU0</accession>
<dbReference type="SUPFAM" id="SSF53901">
    <property type="entry name" value="Thiolase-like"/>
    <property type="match status" value="1"/>
</dbReference>
<dbReference type="InterPro" id="IPR001099">
    <property type="entry name" value="Chalcone/stilbene_synt_N"/>
</dbReference>
<keyword evidence="6" id="KW-1185">Reference proteome</keyword>
<keyword evidence="2" id="KW-0808">Transferase</keyword>
<dbReference type="InterPro" id="IPR012328">
    <property type="entry name" value="Chalcone/stilbene_synt_C"/>
</dbReference>
<proteinExistence type="inferred from homology"/>
<evidence type="ECO:0000313" key="6">
    <source>
        <dbReference type="Proteomes" id="UP001595906"/>
    </source>
</evidence>
<dbReference type="EMBL" id="JBHSDC010000002">
    <property type="protein sequence ID" value="MFC4230459.1"/>
    <property type="molecule type" value="Genomic_DNA"/>
</dbReference>
<dbReference type="RefSeq" id="WP_379011625.1">
    <property type="nucleotide sequence ID" value="NZ_JBHSDC010000002.1"/>
</dbReference>
<evidence type="ECO:0000259" key="3">
    <source>
        <dbReference type="Pfam" id="PF00195"/>
    </source>
</evidence>
<sequence>MTNIVSIATAVPSYQHQQESILQFMQNMYGLDAEGKRKLAFLYHQSHIRTRYSCVADYGAPKADWTFIPPTEDIDFPSIDVRMQRYQAAALPLSVNAITQCIEGIITPQDITHLITVSCTGMSAPGLDLQVAEAMQLSPNIFRTSVNFMGCYAAIHGLKLAKMICDSTTTKANVVVVCTELCTLHFQKAFTPDNAASSLLFADGSAAVLLSNTITTDKHLTLQNFYSQIAYQGKKDMAWEISSNGFLMTLSGYIPQLIEQDIETLLHNALQQNHLKKDNITHWCVHPGGRKIVDVIEQKLQLAASDLQYSRQVLRDYGNMSSPTILFVLKAMMDEPIATGATIFGVAFGPGLTMETFIATKS</sequence>
<evidence type="ECO:0000313" key="5">
    <source>
        <dbReference type="EMBL" id="MFC4230459.1"/>
    </source>
</evidence>
<feature type="domain" description="Chalcone/stilbene synthase C-terminal" evidence="4">
    <location>
        <begin position="228"/>
        <end position="358"/>
    </location>
</feature>
<dbReference type="Pfam" id="PF00195">
    <property type="entry name" value="Chal_sti_synt_N"/>
    <property type="match status" value="1"/>
</dbReference>
<comment type="caution">
    <text evidence="5">The sequence shown here is derived from an EMBL/GenBank/DDBJ whole genome shotgun (WGS) entry which is preliminary data.</text>
</comment>
<name>A0ABV8PTU0_9BACT</name>
<dbReference type="PANTHER" id="PTHR11877">
    <property type="entry name" value="HYDROXYMETHYLGLUTARYL-COA SYNTHASE"/>
    <property type="match status" value="1"/>
</dbReference>
<dbReference type="PANTHER" id="PTHR11877:SF46">
    <property type="entry name" value="TYPE III POLYKETIDE SYNTHASE A"/>
    <property type="match status" value="1"/>
</dbReference>
<dbReference type="InterPro" id="IPR016039">
    <property type="entry name" value="Thiolase-like"/>
</dbReference>
<dbReference type="CDD" id="cd00831">
    <property type="entry name" value="CHS_like"/>
    <property type="match status" value="1"/>
</dbReference>
<feature type="domain" description="Chalcone/stilbene synthase N-terminal" evidence="3">
    <location>
        <begin position="3"/>
        <end position="210"/>
    </location>
</feature>
<evidence type="ECO:0000256" key="2">
    <source>
        <dbReference type="ARBA" id="ARBA00022679"/>
    </source>
</evidence>